<keyword evidence="8 13" id="KW-0297">G-protein coupled receptor</keyword>
<keyword evidence="10 13" id="KW-0675">Receptor</keyword>
<feature type="transmembrane region" description="Helical" evidence="13">
    <location>
        <begin position="178"/>
        <end position="206"/>
    </location>
</feature>
<dbReference type="PANTHER" id="PTHR24062">
    <property type="entry name" value="VOMERONASAL TYPE-1 RECEPTOR"/>
    <property type="match status" value="1"/>
</dbReference>
<evidence type="ECO:0000256" key="6">
    <source>
        <dbReference type="ARBA" id="ARBA00022692"/>
    </source>
</evidence>
<evidence type="ECO:0000256" key="10">
    <source>
        <dbReference type="ARBA" id="ARBA00023170"/>
    </source>
</evidence>
<dbReference type="GO" id="GO:0019236">
    <property type="term" value="P:response to pheromone"/>
    <property type="evidence" value="ECO:0007669"/>
    <property type="project" value="UniProtKB-KW"/>
</dbReference>
<accession>A0AAV0ACE7</accession>
<dbReference type="GO" id="GO:0005886">
    <property type="term" value="C:plasma membrane"/>
    <property type="evidence" value="ECO:0007669"/>
    <property type="project" value="UniProtKB-SubCell"/>
</dbReference>
<evidence type="ECO:0000256" key="8">
    <source>
        <dbReference type="ARBA" id="ARBA00023040"/>
    </source>
</evidence>
<comment type="similarity">
    <text evidence="3 13">Belongs to the G-protein coupled receptor 1 family.</text>
</comment>
<evidence type="ECO:0000256" key="13">
    <source>
        <dbReference type="RuleBase" id="RU364061"/>
    </source>
</evidence>
<dbReference type="InterPro" id="IPR017452">
    <property type="entry name" value="GPCR_Rhodpsn_7TM"/>
</dbReference>
<dbReference type="PRINTS" id="PR01534">
    <property type="entry name" value="VOMERONASL1R"/>
</dbReference>
<comment type="function">
    <text evidence="1">Putative pheromone receptor.</text>
</comment>
<evidence type="ECO:0000259" key="14">
    <source>
        <dbReference type="PROSITE" id="PS50262"/>
    </source>
</evidence>
<evidence type="ECO:0000313" key="16">
    <source>
        <dbReference type="Proteomes" id="UP001152836"/>
    </source>
</evidence>
<proteinExistence type="inferred from homology"/>
<feature type="transmembrane region" description="Helical" evidence="13">
    <location>
        <begin position="82"/>
        <end position="104"/>
    </location>
</feature>
<evidence type="ECO:0000256" key="3">
    <source>
        <dbReference type="ARBA" id="ARBA00010663"/>
    </source>
</evidence>
<dbReference type="SUPFAM" id="SSF81321">
    <property type="entry name" value="Family A G protein-coupled receptor-like"/>
    <property type="match status" value="1"/>
</dbReference>
<evidence type="ECO:0000256" key="7">
    <source>
        <dbReference type="ARBA" id="ARBA00022989"/>
    </source>
</evidence>
<dbReference type="Gene3D" id="1.20.1070.10">
    <property type="entry name" value="Rhodopsin 7-helix transmembrane proteins"/>
    <property type="match status" value="1"/>
</dbReference>
<evidence type="ECO:0000256" key="2">
    <source>
        <dbReference type="ARBA" id="ARBA00004651"/>
    </source>
</evidence>
<sequence>MYFWNLTIKIIFLSQTTTGILGNFSLFYYYLFCYGECKLKTIDLIHFHIMAANTLIILSKGVPHTMAAFGFKQLLNDFGCRLLLYIVRVGRSVSIGTICLLSVFQAITISHKEFCKDQKVKAAKYIGCSIALLWVLYILINLIFFVYPIIKMYSKNMTTKQDFGHCSIARRDETNDSLYVALVVCPEIFFSLVMAWSSGSMIVILYRHKKRVQHIRSTCNSSENSPESRATHNILVLVCTFLTFYTLSAILQGCVALLYNLSWLVVNITHITSLCFPCFGPFILMNHYSIIPRLSFVWMRNIRSLILK</sequence>
<name>A0AAV0ACE7_PHORO</name>
<dbReference type="AlphaFoldDB" id="A0AAV0ACE7"/>
<keyword evidence="6 13" id="KW-0812">Transmembrane</keyword>
<dbReference type="EMBL" id="CALSGD010001620">
    <property type="protein sequence ID" value="CAH7401630.1"/>
    <property type="molecule type" value="Genomic_DNA"/>
</dbReference>
<dbReference type="FunFam" id="1.20.1070.10:FF:000033">
    <property type="entry name" value="Vomeronasal type-1 receptor"/>
    <property type="match status" value="1"/>
</dbReference>
<comment type="caution">
    <text evidence="15">The sequence shown here is derived from an EMBL/GenBank/DDBJ whole genome shotgun (WGS) entry which is preliminary data.</text>
</comment>
<keyword evidence="7 13" id="KW-1133">Transmembrane helix</keyword>
<keyword evidence="4 13" id="KW-1003">Cell membrane</keyword>
<dbReference type="InterPro" id="IPR004072">
    <property type="entry name" value="Vmron_rcpt_1"/>
</dbReference>
<keyword evidence="16" id="KW-1185">Reference proteome</keyword>
<feature type="transmembrane region" description="Helical" evidence="13">
    <location>
        <begin position="44"/>
        <end position="62"/>
    </location>
</feature>
<dbReference type="PROSITE" id="PS50262">
    <property type="entry name" value="G_PROTEIN_RECEP_F1_2"/>
    <property type="match status" value="1"/>
</dbReference>
<evidence type="ECO:0000256" key="12">
    <source>
        <dbReference type="ARBA" id="ARBA00023224"/>
    </source>
</evidence>
<feature type="transmembrane region" description="Helical" evidence="13">
    <location>
        <begin position="264"/>
        <end position="284"/>
    </location>
</feature>
<evidence type="ECO:0000313" key="15">
    <source>
        <dbReference type="EMBL" id="CAH7401630.1"/>
    </source>
</evidence>
<dbReference type="GO" id="GO:0016503">
    <property type="term" value="F:pheromone receptor activity"/>
    <property type="evidence" value="ECO:0007669"/>
    <property type="project" value="InterPro"/>
</dbReference>
<evidence type="ECO:0000256" key="5">
    <source>
        <dbReference type="ARBA" id="ARBA00022507"/>
    </source>
</evidence>
<keyword evidence="12 13" id="KW-0807">Transducer</keyword>
<evidence type="ECO:0000256" key="4">
    <source>
        <dbReference type="ARBA" id="ARBA00022475"/>
    </source>
</evidence>
<evidence type="ECO:0000256" key="11">
    <source>
        <dbReference type="ARBA" id="ARBA00023180"/>
    </source>
</evidence>
<feature type="domain" description="G-protein coupled receptors family 1 profile" evidence="14">
    <location>
        <begin position="22"/>
        <end position="284"/>
    </location>
</feature>
<evidence type="ECO:0000256" key="9">
    <source>
        <dbReference type="ARBA" id="ARBA00023136"/>
    </source>
</evidence>
<gene>
    <name evidence="15" type="primary">Vom1r110</name>
    <name evidence="15" type="ORF">PHOROB_LOCUS16670</name>
</gene>
<dbReference type="GO" id="GO:0007606">
    <property type="term" value="P:sensory perception of chemical stimulus"/>
    <property type="evidence" value="ECO:0007669"/>
    <property type="project" value="UniProtKB-ARBA"/>
</dbReference>
<keyword evidence="5 13" id="KW-0589">Pheromone response</keyword>
<reference evidence="15" key="1">
    <citation type="submission" date="2022-06" db="EMBL/GenBank/DDBJ databases">
        <authorList>
            <person name="Andreotti S."/>
            <person name="Wyler E."/>
        </authorList>
    </citation>
    <scope>NUCLEOTIDE SEQUENCE</scope>
</reference>
<keyword evidence="9 13" id="KW-0472">Membrane</keyword>
<dbReference type="Proteomes" id="UP001152836">
    <property type="component" value="Unassembled WGS sequence"/>
</dbReference>
<protein>
    <recommendedName>
        <fullName evidence="13">Vomeronasal type-1 receptor</fullName>
    </recommendedName>
</protein>
<evidence type="ECO:0000256" key="1">
    <source>
        <dbReference type="ARBA" id="ARBA00003878"/>
    </source>
</evidence>
<dbReference type="Pfam" id="PF03402">
    <property type="entry name" value="V1R"/>
    <property type="match status" value="1"/>
</dbReference>
<feature type="transmembrane region" description="Helical" evidence="13">
    <location>
        <begin position="125"/>
        <end position="150"/>
    </location>
</feature>
<feature type="transmembrane region" description="Helical" evidence="13">
    <location>
        <begin position="234"/>
        <end position="258"/>
    </location>
</feature>
<comment type="subcellular location">
    <subcellularLocation>
        <location evidence="2 13">Cell membrane</location>
        <topology evidence="2 13">Multi-pass membrane protein</topology>
    </subcellularLocation>
</comment>
<keyword evidence="11" id="KW-0325">Glycoprotein</keyword>
<feature type="transmembrane region" description="Helical" evidence="13">
    <location>
        <begin position="6"/>
        <end position="32"/>
    </location>
</feature>
<organism evidence="15 16">
    <name type="scientific">Phodopus roborovskii</name>
    <name type="common">Roborovski's desert hamster</name>
    <name type="synonym">Cricetulus roborovskii</name>
    <dbReference type="NCBI Taxonomy" id="109678"/>
    <lineage>
        <taxon>Eukaryota</taxon>
        <taxon>Metazoa</taxon>
        <taxon>Chordata</taxon>
        <taxon>Craniata</taxon>
        <taxon>Vertebrata</taxon>
        <taxon>Euteleostomi</taxon>
        <taxon>Mammalia</taxon>
        <taxon>Eutheria</taxon>
        <taxon>Euarchontoglires</taxon>
        <taxon>Glires</taxon>
        <taxon>Rodentia</taxon>
        <taxon>Myomorpha</taxon>
        <taxon>Muroidea</taxon>
        <taxon>Cricetidae</taxon>
        <taxon>Cricetinae</taxon>
        <taxon>Phodopus</taxon>
    </lineage>
</organism>